<dbReference type="Pfam" id="PF04801">
    <property type="entry name" value="RPC5"/>
    <property type="match status" value="2"/>
</dbReference>
<feature type="compositionally biased region" description="Polar residues" evidence="1">
    <location>
        <begin position="336"/>
        <end position="350"/>
    </location>
</feature>
<dbReference type="OrthoDB" id="340681at2759"/>
<dbReference type="PANTHER" id="PTHR12069">
    <property type="entry name" value="DNA-DIRECTED RNA POLYMERASES III 80 KDA POLYPEPTIDE RNA POLYMERASE III SUBUNIT 5"/>
    <property type="match status" value="1"/>
</dbReference>
<feature type="compositionally biased region" description="Basic residues" evidence="1">
    <location>
        <begin position="309"/>
        <end position="321"/>
    </location>
</feature>
<evidence type="ECO:0000313" key="2">
    <source>
        <dbReference type="EMBL" id="KAF2258490.1"/>
    </source>
</evidence>
<sequence length="350" mass="39039">MPAAAIVTIEDDDPVVSEYDVFITPDLEQQLYILQYMNRPPEQPFTEAMRSRPSEVRIKEESGFIEVDVPLNIHQNYNRRTGVKWGEAVRKTKGLGQKAYGIAAGFEKVMPRANNRPGAGSEAPPVQTADEDDNIDEYVANFEDANEKGHVLNTQTWGGQIIKGETGKPNYMVGTFKENELHLTKLGGIVQLRTQFNHLNAVEQLDVIRRKREKESQEGAKPAEPRAFLPTVKRNAGDTSAEVTQQFMKAASAEKWSKLRFYDEDLDTSFGAYEDRLFLKDAPQAAKLHASMNNAQFLDAISAPSTDKHGKKKPAPKRHNHPVIDISDSSDDEPASNKSESQKDTTQGPS</sequence>
<accession>A0A9P4K1K6</accession>
<name>A0A9P4K1K6_9PLEO</name>
<dbReference type="PANTHER" id="PTHR12069:SF0">
    <property type="entry name" value="DNA-DIRECTED RNA POLYMERASE III SUBUNIT RPC5"/>
    <property type="match status" value="1"/>
</dbReference>
<proteinExistence type="predicted"/>
<evidence type="ECO:0000256" key="1">
    <source>
        <dbReference type="SAM" id="MobiDB-lite"/>
    </source>
</evidence>
<dbReference type="GO" id="GO:0042797">
    <property type="term" value="P:tRNA transcription by RNA polymerase III"/>
    <property type="evidence" value="ECO:0007669"/>
    <property type="project" value="TreeGrafter"/>
</dbReference>
<comment type="caution">
    <text evidence="2">The sequence shown here is derived from an EMBL/GenBank/DDBJ whole genome shotgun (WGS) entry which is preliminary data.</text>
</comment>
<dbReference type="AlphaFoldDB" id="A0A9P4K1K6"/>
<evidence type="ECO:0008006" key="4">
    <source>
        <dbReference type="Google" id="ProtNLM"/>
    </source>
</evidence>
<dbReference type="GO" id="GO:0005666">
    <property type="term" value="C:RNA polymerase III complex"/>
    <property type="evidence" value="ECO:0007669"/>
    <property type="project" value="TreeGrafter"/>
</dbReference>
<gene>
    <name evidence="2" type="ORF">CC78DRAFT_537718</name>
</gene>
<evidence type="ECO:0000313" key="3">
    <source>
        <dbReference type="Proteomes" id="UP000800093"/>
    </source>
</evidence>
<reference evidence="3" key="1">
    <citation type="journal article" date="2020" name="Stud. Mycol.">
        <title>101 Dothideomycetes genomes: A test case for predicting lifestyles and emergence of pathogens.</title>
        <authorList>
            <person name="Haridas S."/>
            <person name="Albert R."/>
            <person name="Binder M."/>
            <person name="Bloem J."/>
            <person name="LaButti K."/>
            <person name="Salamov A."/>
            <person name="Andreopoulos B."/>
            <person name="Baker S."/>
            <person name="Barry K."/>
            <person name="Bills G."/>
            <person name="Bluhm B."/>
            <person name="Cannon C."/>
            <person name="Castanera R."/>
            <person name="Culley D."/>
            <person name="Daum C."/>
            <person name="Ezra D."/>
            <person name="Gonzalez J."/>
            <person name="Henrissat B."/>
            <person name="Kuo A."/>
            <person name="Liang C."/>
            <person name="Lipzen A."/>
            <person name="Lutzoni F."/>
            <person name="Magnuson J."/>
            <person name="Mondo S."/>
            <person name="Nolan M."/>
            <person name="Ohm R."/>
            <person name="Pangilinan J."/>
            <person name="Park H.-J."/>
            <person name="Ramirez L."/>
            <person name="Alfaro M."/>
            <person name="Sun H."/>
            <person name="Tritt A."/>
            <person name="Yoshinaga Y."/>
            <person name="Zwiers L.-H."/>
            <person name="Turgeon B."/>
            <person name="Goodwin S."/>
            <person name="Spatafora J."/>
            <person name="Crous P."/>
            <person name="Grigoriev I."/>
        </authorList>
    </citation>
    <scope>NUCLEOTIDE SEQUENCE [LARGE SCALE GENOMIC DNA]</scope>
    <source>
        <strain evidence="3">CBS 304.66</strain>
    </source>
</reference>
<feature type="region of interest" description="Disordered" evidence="1">
    <location>
        <begin position="300"/>
        <end position="350"/>
    </location>
</feature>
<organism evidence="2 3">
    <name type="scientific">Lojkania enalia</name>
    <dbReference type="NCBI Taxonomy" id="147567"/>
    <lineage>
        <taxon>Eukaryota</taxon>
        <taxon>Fungi</taxon>
        <taxon>Dikarya</taxon>
        <taxon>Ascomycota</taxon>
        <taxon>Pezizomycotina</taxon>
        <taxon>Dothideomycetes</taxon>
        <taxon>Pleosporomycetidae</taxon>
        <taxon>Pleosporales</taxon>
        <taxon>Pleosporales incertae sedis</taxon>
        <taxon>Lojkania</taxon>
    </lineage>
</organism>
<dbReference type="EMBL" id="ML986760">
    <property type="protein sequence ID" value="KAF2258490.1"/>
    <property type="molecule type" value="Genomic_DNA"/>
</dbReference>
<keyword evidence="3" id="KW-1185">Reference proteome</keyword>
<dbReference type="InterPro" id="IPR006886">
    <property type="entry name" value="RNA_pol_III_Rpc5"/>
</dbReference>
<protein>
    <recommendedName>
        <fullName evidence="4">DNA-directed RNA polymerase III complex subunit Rpc37</fullName>
    </recommendedName>
</protein>
<dbReference type="Proteomes" id="UP000800093">
    <property type="component" value="Unassembled WGS sequence"/>
</dbReference>